<dbReference type="Proteomes" id="UP001620626">
    <property type="component" value="Unassembled WGS sequence"/>
</dbReference>
<protein>
    <submittedName>
        <fullName evidence="2">Uncharacterized protein</fullName>
    </submittedName>
</protein>
<dbReference type="EMBL" id="JBICBT010001056">
    <property type="protein sequence ID" value="KAL3085681.1"/>
    <property type="molecule type" value="Genomic_DNA"/>
</dbReference>
<feature type="region of interest" description="Disordered" evidence="1">
    <location>
        <begin position="187"/>
        <end position="218"/>
    </location>
</feature>
<reference evidence="2 3" key="1">
    <citation type="submission" date="2024-10" db="EMBL/GenBank/DDBJ databases">
        <authorList>
            <person name="Kim D."/>
        </authorList>
    </citation>
    <scope>NUCLEOTIDE SEQUENCE [LARGE SCALE GENOMIC DNA]</scope>
    <source>
        <strain evidence="2">BH-2024</strain>
    </source>
</reference>
<evidence type="ECO:0000313" key="3">
    <source>
        <dbReference type="Proteomes" id="UP001620626"/>
    </source>
</evidence>
<name>A0ABD2J2B2_9BILA</name>
<evidence type="ECO:0000256" key="1">
    <source>
        <dbReference type="SAM" id="MobiDB-lite"/>
    </source>
</evidence>
<comment type="caution">
    <text evidence="2">The sequence shown here is derived from an EMBL/GenBank/DDBJ whole genome shotgun (WGS) entry which is preliminary data.</text>
</comment>
<sequence>MVAELEKKSNNECKGKPIYCACDPLHYDRIMTGMCCDKTTRCECCSKIFLETATKTRKTLVRDPAPGESCQSLKNQFRRRVTSRLNTQTNNCTSYKAEELAVFCLWSEGSPASACCAKDYQLVELDERYAPQKIDISSSYAAIQGMSRRHPLCPGRLPWIHPLVCAHECYHDNYDYDYNDHSTKDNHHHYQHHYDDHHHDHHRSAASLQTGNQLPGKK</sequence>
<dbReference type="AlphaFoldDB" id="A0ABD2J2B2"/>
<organism evidence="2 3">
    <name type="scientific">Heterodera trifolii</name>
    <dbReference type="NCBI Taxonomy" id="157864"/>
    <lineage>
        <taxon>Eukaryota</taxon>
        <taxon>Metazoa</taxon>
        <taxon>Ecdysozoa</taxon>
        <taxon>Nematoda</taxon>
        <taxon>Chromadorea</taxon>
        <taxon>Rhabditida</taxon>
        <taxon>Tylenchina</taxon>
        <taxon>Tylenchomorpha</taxon>
        <taxon>Tylenchoidea</taxon>
        <taxon>Heteroderidae</taxon>
        <taxon>Heteroderinae</taxon>
        <taxon>Heterodera</taxon>
    </lineage>
</organism>
<accession>A0ABD2J2B2</accession>
<keyword evidence="3" id="KW-1185">Reference proteome</keyword>
<proteinExistence type="predicted"/>
<evidence type="ECO:0000313" key="2">
    <source>
        <dbReference type="EMBL" id="KAL3085681.1"/>
    </source>
</evidence>
<gene>
    <name evidence="2" type="ORF">niasHT_037422</name>
</gene>
<feature type="compositionally biased region" description="Polar residues" evidence="1">
    <location>
        <begin position="206"/>
        <end position="218"/>
    </location>
</feature>